<feature type="compositionally biased region" description="Basic and acidic residues" evidence="3">
    <location>
        <begin position="21"/>
        <end position="38"/>
    </location>
</feature>
<comment type="caution">
    <text evidence="5">The sequence shown here is derived from an EMBL/GenBank/DDBJ whole genome shotgun (WGS) entry which is preliminary data.</text>
</comment>
<evidence type="ECO:0000256" key="2">
    <source>
        <dbReference type="PROSITE-ProRule" id="PRU00176"/>
    </source>
</evidence>
<evidence type="ECO:0000259" key="4">
    <source>
        <dbReference type="PROSITE" id="PS50102"/>
    </source>
</evidence>
<keyword evidence="1 2" id="KW-0694">RNA-binding</keyword>
<dbReference type="GO" id="GO:0061574">
    <property type="term" value="C:ASAP complex"/>
    <property type="evidence" value="ECO:0007669"/>
    <property type="project" value="TreeGrafter"/>
</dbReference>
<dbReference type="PROSITE" id="PS50102">
    <property type="entry name" value="RRM"/>
    <property type="match status" value="1"/>
</dbReference>
<dbReference type="Pfam" id="PF00076">
    <property type="entry name" value="RRM_1"/>
    <property type="match status" value="1"/>
</dbReference>
<feature type="compositionally biased region" description="Polar residues" evidence="3">
    <location>
        <begin position="1"/>
        <end position="12"/>
    </location>
</feature>
<gene>
    <name evidence="5" type="ORF">WG66_13488</name>
</gene>
<dbReference type="PANTHER" id="PTHR15481">
    <property type="entry name" value="RIBONUCLEIC ACID BINDING PROTEIN S1"/>
    <property type="match status" value="1"/>
</dbReference>
<name>A0A0W0FCK8_MONRR</name>
<dbReference type="InterPro" id="IPR012677">
    <property type="entry name" value="Nucleotide-bd_a/b_plait_sf"/>
</dbReference>
<evidence type="ECO:0000313" key="5">
    <source>
        <dbReference type="EMBL" id="KTB34062.1"/>
    </source>
</evidence>
<dbReference type="PANTHER" id="PTHR15481:SF0">
    <property type="entry name" value="LD23870P-RELATED"/>
    <property type="match status" value="1"/>
</dbReference>
<dbReference type="GO" id="GO:0000398">
    <property type="term" value="P:mRNA splicing, via spliceosome"/>
    <property type="evidence" value="ECO:0007669"/>
    <property type="project" value="TreeGrafter"/>
</dbReference>
<dbReference type="AlphaFoldDB" id="A0A0W0FCK8"/>
<dbReference type="CDD" id="cd00590">
    <property type="entry name" value="RRM_SF"/>
    <property type="match status" value="1"/>
</dbReference>
<dbReference type="Gene3D" id="3.30.70.330">
    <property type="match status" value="1"/>
</dbReference>
<evidence type="ECO:0000256" key="3">
    <source>
        <dbReference type="SAM" id="MobiDB-lite"/>
    </source>
</evidence>
<sequence length="173" mass="19309">MQHSNDISTPSGSGRVLGTSARREVHSCRPRSGAEKAQDVKHAHRVAEKKREVRVNPIVYVGNLPMNTTEKHVKDLFATCGKVHRVTIANSSAYTKKPIEPTLYAYVEFRNPSARERAAKYHGHTILGKRITVSYHPGRLPDVDKTVQSCIDASSCEDIPKRLVDREPTVPLM</sequence>
<dbReference type="SUPFAM" id="SSF54928">
    <property type="entry name" value="RNA-binding domain, RBD"/>
    <property type="match status" value="1"/>
</dbReference>
<organism evidence="5 6">
    <name type="scientific">Moniliophthora roreri</name>
    <name type="common">Frosty pod rot fungus</name>
    <name type="synonym">Monilia roreri</name>
    <dbReference type="NCBI Taxonomy" id="221103"/>
    <lineage>
        <taxon>Eukaryota</taxon>
        <taxon>Fungi</taxon>
        <taxon>Dikarya</taxon>
        <taxon>Basidiomycota</taxon>
        <taxon>Agaricomycotina</taxon>
        <taxon>Agaricomycetes</taxon>
        <taxon>Agaricomycetidae</taxon>
        <taxon>Agaricales</taxon>
        <taxon>Marasmiineae</taxon>
        <taxon>Marasmiaceae</taxon>
        <taxon>Moniliophthora</taxon>
    </lineage>
</organism>
<dbReference type="GO" id="GO:0005654">
    <property type="term" value="C:nucleoplasm"/>
    <property type="evidence" value="ECO:0007669"/>
    <property type="project" value="TreeGrafter"/>
</dbReference>
<dbReference type="EMBL" id="LATX01002123">
    <property type="protein sequence ID" value="KTB34062.1"/>
    <property type="molecule type" value="Genomic_DNA"/>
</dbReference>
<proteinExistence type="predicted"/>
<feature type="domain" description="RRM" evidence="4">
    <location>
        <begin position="57"/>
        <end position="138"/>
    </location>
</feature>
<dbReference type="GO" id="GO:0003723">
    <property type="term" value="F:RNA binding"/>
    <property type="evidence" value="ECO:0007669"/>
    <property type="project" value="UniProtKB-UniRule"/>
</dbReference>
<evidence type="ECO:0000313" key="6">
    <source>
        <dbReference type="Proteomes" id="UP000054988"/>
    </source>
</evidence>
<dbReference type="InterPro" id="IPR035979">
    <property type="entry name" value="RBD_domain_sf"/>
</dbReference>
<evidence type="ECO:0000256" key="1">
    <source>
        <dbReference type="ARBA" id="ARBA00022884"/>
    </source>
</evidence>
<dbReference type="Proteomes" id="UP000054988">
    <property type="component" value="Unassembled WGS sequence"/>
</dbReference>
<dbReference type="SMART" id="SM00360">
    <property type="entry name" value="RRM"/>
    <property type="match status" value="1"/>
</dbReference>
<accession>A0A0W0FCK8</accession>
<protein>
    <recommendedName>
        <fullName evidence="4">RRM domain-containing protein</fullName>
    </recommendedName>
</protein>
<dbReference type="InterPro" id="IPR000504">
    <property type="entry name" value="RRM_dom"/>
</dbReference>
<feature type="region of interest" description="Disordered" evidence="3">
    <location>
        <begin position="1"/>
        <end position="38"/>
    </location>
</feature>
<reference evidence="5 6" key="1">
    <citation type="submission" date="2015-12" db="EMBL/GenBank/DDBJ databases">
        <title>Draft genome sequence of Moniliophthora roreri, the causal agent of frosty pod rot of cacao.</title>
        <authorList>
            <person name="Aime M.C."/>
            <person name="Diaz-Valderrama J.R."/>
            <person name="Kijpornyongpan T."/>
            <person name="Phillips-Mora W."/>
        </authorList>
    </citation>
    <scope>NUCLEOTIDE SEQUENCE [LARGE SCALE GENOMIC DNA]</scope>
    <source>
        <strain evidence="5 6">MCA 2952</strain>
    </source>
</reference>
<dbReference type="GO" id="GO:0005737">
    <property type="term" value="C:cytoplasm"/>
    <property type="evidence" value="ECO:0007669"/>
    <property type="project" value="TreeGrafter"/>
</dbReference>